<keyword evidence="9" id="KW-1185">Reference proteome</keyword>
<keyword evidence="3" id="KW-0805">Transcription regulation</keyword>
<dbReference type="GO" id="GO:0005634">
    <property type="term" value="C:nucleus"/>
    <property type="evidence" value="ECO:0007669"/>
    <property type="project" value="TreeGrafter"/>
</dbReference>
<dbReference type="GO" id="GO:0001228">
    <property type="term" value="F:DNA-binding transcription activator activity, RNA polymerase II-specific"/>
    <property type="evidence" value="ECO:0007669"/>
    <property type="project" value="TreeGrafter"/>
</dbReference>
<gene>
    <name evidence="8" type="ORF">DL764_007295</name>
</gene>
<protein>
    <recommendedName>
        <fullName evidence="7">Xylanolytic transcriptional activator regulatory domain-containing protein</fullName>
    </recommendedName>
</protein>
<dbReference type="EMBL" id="QJNU01000489">
    <property type="protein sequence ID" value="RYO97492.1"/>
    <property type="molecule type" value="Genomic_DNA"/>
</dbReference>
<dbReference type="PANTHER" id="PTHR31944:SF129">
    <property type="entry name" value="ASPYRIDONES CLUSTER REGULATOR APDR-RELATED"/>
    <property type="match status" value="1"/>
</dbReference>
<proteinExistence type="predicted"/>
<dbReference type="OrthoDB" id="4337792at2759"/>
<dbReference type="PANTHER" id="PTHR31944">
    <property type="entry name" value="HEME-RESPONSIVE ZINC FINGER TRANSCRIPTION FACTOR HAP1"/>
    <property type="match status" value="1"/>
</dbReference>
<dbReference type="GO" id="GO:0006351">
    <property type="term" value="P:DNA-templated transcription"/>
    <property type="evidence" value="ECO:0007669"/>
    <property type="project" value="InterPro"/>
</dbReference>
<keyword evidence="2" id="KW-0862">Zinc</keyword>
<feature type="domain" description="Xylanolytic transcriptional activator regulatory" evidence="7">
    <location>
        <begin position="120"/>
        <end position="196"/>
    </location>
</feature>
<keyword evidence="1" id="KW-0479">Metal-binding</keyword>
<dbReference type="CDD" id="cd12148">
    <property type="entry name" value="fungal_TF_MHR"/>
    <property type="match status" value="1"/>
</dbReference>
<evidence type="ECO:0000256" key="3">
    <source>
        <dbReference type="ARBA" id="ARBA00023015"/>
    </source>
</evidence>
<name>A0A4Q4T1Y7_9PEZI</name>
<dbReference type="GO" id="GO:0008270">
    <property type="term" value="F:zinc ion binding"/>
    <property type="evidence" value="ECO:0007669"/>
    <property type="project" value="InterPro"/>
</dbReference>
<evidence type="ECO:0000256" key="6">
    <source>
        <dbReference type="ARBA" id="ARBA00023242"/>
    </source>
</evidence>
<evidence type="ECO:0000256" key="4">
    <source>
        <dbReference type="ARBA" id="ARBA00023125"/>
    </source>
</evidence>
<sequence length="521" mass="58363">MIPPRAESDLLVQAYLRTFQTVFGILSVSSFCASYKHFWGNPVTASDKFLTTLLLVMSLGSIFCSREIAIERTTVLRWIHSASTWIHSPKDTDQLDLDDIRIQCLFLLTRQARDGNDDKCWLSSDSLVRMAMLLGLHFDPAKHGLPDIPSSEIEARRRLWATVLELEVQSSMDHGSCPSVDSEHYDCAAPSNVDDADAGGNVSAPKPENQLTQSSIQILLMRSIRTRLRVARFLNTLQSDMPFDTALSLSSELAESLKGCTNILEAYRMSTSPPTAFQTKLYDLLTRRFLLGLHHPFAVMAMKDPSYYYSRKVCIETSLFLCSQTTLSGDEDFQRLRLSGSGFFHNPYTQSVLYMCSELIDQAEVGGPLSTSPQETSLYKDVRVAAEFYMDLALGRIKSGERSIQCYLAVCCLLAQVDAVKARTAIEPRISEALGKHLEKYHGCLMGRVQEAPELTDWEPYDSPSKPSTGDETIDWSMWDEHMTNGSVDQSWGPSVLTPPNGRWRSQGLLHDFGAESGYRQ</sequence>
<dbReference type="InterPro" id="IPR007219">
    <property type="entry name" value="XnlR_reg_dom"/>
</dbReference>
<evidence type="ECO:0000259" key="7">
    <source>
        <dbReference type="SMART" id="SM00906"/>
    </source>
</evidence>
<keyword evidence="5" id="KW-0804">Transcription</keyword>
<evidence type="ECO:0000313" key="8">
    <source>
        <dbReference type="EMBL" id="RYO97492.1"/>
    </source>
</evidence>
<dbReference type="InterPro" id="IPR051430">
    <property type="entry name" value="Fungal_TF_Env_Response"/>
</dbReference>
<evidence type="ECO:0000256" key="5">
    <source>
        <dbReference type="ARBA" id="ARBA00023163"/>
    </source>
</evidence>
<dbReference type="SMART" id="SM00906">
    <property type="entry name" value="Fungal_trans"/>
    <property type="match status" value="1"/>
</dbReference>
<keyword evidence="6" id="KW-0539">Nucleus</keyword>
<dbReference type="Pfam" id="PF04082">
    <property type="entry name" value="Fungal_trans"/>
    <property type="match status" value="1"/>
</dbReference>
<organism evidence="8 9">
    <name type="scientific">Monosporascus ibericus</name>
    <dbReference type="NCBI Taxonomy" id="155417"/>
    <lineage>
        <taxon>Eukaryota</taxon>
        <taxon>Fungi</taxon>
        <taxon>Dikarya</taxon>
        <taxon>Ascomycota</taxon>
        <taxon>Pezizomycotina</taxon>
        <taxon>Sordariomycetes</taxon>
        <taxon>Xylariomycetidae</taxon>
        <taxon>Xylariales</taxon>
        <taxon>Xylariales incertae sedis</taxon>
        <taxon>Monosporascus</taxon>
    </lineage>
</organism>
<evidence type="ECO:0000313" key="9">
    <source>
        <dbReference type="Proteomes" id="UP000293360"/>
    </source>
</evidence>
<dbReference type="AlphaFoldDB" id="A0A4Q4T1Y7"/>
<comment type="caution">
    <text evidence="8">The sequence shown here is derived from an EMBL/GenBank/DDBJ whole genome shotgun (WGS) entry which is preliminary data.</text>
</comment>
<accession>A0A4Q4T1Y7</accession>
<evidence type="ECO:0000256" key="1">
    <source>
        <dbReference type="ARBA" id="ARBA00022723"/>
    </source>
</evidence>
<reference evidence="8 9" key="1">
    <citation type="submission" date="2018-06" db="EMBL/GenBank/DDBJ databases">
        <title>Complete Genomes of Monosporascus.</title>
        <authorList>
            <person name="Robinson A.J."/>
            <person name="Natvig D.O."/>
        </authorList>
    </citation>
    <scope>NUCLEOTIDE SEQUENCE [LARGE SCALE GENOMIC DNA]</scope>
    <source>
        <strain evidence="8 9">CBS 110550</strain>
    </source>
</reference>
<evidence type="ECO:0000256" key="2">
    <source>
        <dbReference type="ARBA" id="ARBA00022833"/>
    </source>
</evidence>
<keyword evidence="4" id="KW-0238">DNA-binding</keyword>
<dbReference type="GO" id="GO:0000978">
    <property type="term" value="F:RNA polymerase II cis-regulatory region sequence-specific DNA binding"/>
    <property type="evidence" value="ECO:0007669"/>
    <property type="project" value="TreeGrafter"/>
</dbReference>
<dbReference type="Proteomes" id="UP000293360">
    <property type="component" value="Unassembled WGS sequence"/>
</dbReference>